<evidence type="ECO:0000256" key="1">
    <source>
        <dbReference type="ARBA" id="ARBA00001917"/>
    </source>
</evidence>
<comment type="similarity">
    <text evidence="2">Belongs to the NADH:flavin oxidoreductase/NADH oxidase family.</text>
</comment>
<evidence type="ECO:0000256" key="3">
    <source>
        <dbReference type="ARBA" id="ARBA00023002"/>
    </source>
</evidence>
<dbReference type="KEGG" id="stax:MC45_01165"/>
<name>A0A097ECG6_9SPHN</name>
<keyword evidence="6" id="KW-1185">Reference proteome</keyword>
<dbReference type="Pfam" id="PF00724">
    <property type="entry name" value="Oxidored_FMN"/>
    <property type="match status" value="1"/>
</dbReference>
<gene>
    <name evidence="5" type="ORF">MC45_01165</name>
</gene>
<organism evidence="5 6">
    <name type="scientific">Sphingomonas taxi</name>
    <dbReference type="NCBI Taxonomy" id="1549858"/>
    <lineage>
        <taxon>Bacteria</taxon>
        <taxon>Pseudomonadati</taxon>
        <taxon>Pseudomonadota</taxon>
        <taxon>Alphaproteobacteria</taxon>
        <taxon>Sphingomonadales</taxon>
        <taxon>Sphingomonadaceae</taxon>
        <taxon>Sphingomonas</taxon>
    </lineage>
</organism>
<evidence type="ECO:0000313" key="6">
    <source>
        <dbReference type="Proteomes" id="UP000033200"/>
    </source>
</evidence>
<proteinExistence type="inferred from homology"/>
<evidence type="ECO:0000256" key="2">
    <source>
        <dbReference type="ARBA" id="ARBA00005979"/>
    </source>
</evidence>
<dbReference type="PANTHER" id="PTHR22893:SF98">
    <property type="entry name" value="OXIDOREDUCTASE"/>
    <property type="match status" value="1"/>
</dbReference>
<feature type="domain" description="NADH:flavin oxidoreductase/NADH oxidase N-terminal" evidence="4">
    <location>
        <begin position="9"/>
        <end position="339"/>
    </location>
</feature>
<dbReference type="GO" id="GO:0016628">
    <property type="term" value="F:oxidoreductase activity, acting on the CH-CH group of donors, NAD or NADP as acceptor"/>
    <property type="evidence" value="ECO:0007669"/>
    <property type="project" value="UniProtKB-ARBA"/>
</dbReference>
<dbReference type="InterPro" id="IPR001155">
    <property type="entry name" value="OxRdtase_FMN_N"/>
</dbReference>
<dbReference type="InterPro" id="IPR045247">
    <property type="entry name" value="Oye-like"/>
</dbReference>
<dbReference type="STRING" id="1549858.MC45_01165"/>
<evidence type="ECO:0000313" key="5">
    <source>
        <dbReference type="EMBL" id="AIT05262.1"/>
    </source>
</evidence>
<accession>A0A097ECG6</accession>
<evidence type="ECO:0000259" key="4">
    <source>
        <dbReference type="Pfam" id="PF00724"/>
    </source>
</evidence>
<dbReference type="FunFam" id="3.20.20.70:FF:000059">
    <property type="entry name" value="N-ethylmaleimide reductase, FMN-linked"/>
    <property type="match status" value="1"/>
</dbReference>
<protein>
    <submittedName>
        <fullName evidence="5">N-ethylmaleimide reductase</fullName>
    </submittedName>
</protein>
<dbReference type="CDD" id="cd02933">
    <property type="entry name" value="OYE_like_FMN"/>
    <property type="match status" value="1"/>
</dbReference>
<dbReference type="EMBL" id="CP009571">
    <property type="protein sequence ID" value="AIT05262.1"/>
    <property type="molecule type" value="Genomic_DNA"/>
</dbReference>
<reference evidence="5 6" key="1">
    <citation type="submission" date="2014-09" db="EMBL/GenBank/DDBJ databases">
        <title>Using Illumina technology Improving SMRT sequencing Genome Assembly by RASTools.</title>
        <authorList>
            <person name="Zhou Y."/>
            <person name="Ma T."/>
            <person name="Liu T."/>
        </authorList>
    </citation>
    <scope>NUCLEOTIDE SEQUENCE [LARGE SCALE GENOMIC DNA]</scope>
    <source>
        <strain evidence="5 6">ATCC 55669</strain>
    </source>
</reference>
<dbReference type="SUPFAM" id="SSF51395">
    <property type="entry name" value="FMN-linked oxidoreductases"/>
    <property type="match status" value="1"/>
</dbReference>
<dbReference type="AlphaFoldDB" id="A0A097ECG6"/>
<dbReference type="eggNOG" id="COG1902">
    <property type="taxonomic scope" value="Bacteria"/>
</dbReference>
<dbReference type="GO" id="GO:0010181">
    <property type="term" value="F:FMN binding"/>
    <property type="evidence" value="ECO:0007669"/>
    <property type="project" value="InterPro"/>
</dbReference>
<sequence>MPDHSASPILQPVQIGDLSLRNRIVMAPLTRSRSDDDGIPPAFAADYYAQRADAGIIISEATNVSPQAVGYALTPGIWNDEQIEAWRPIVQAVHDSGGVIFLQLWHTGRISHPDLQGGELPVAPSAIKPVGQAFTKDGMKDHVTPRALETDEIPGIIEDYRRAASNAKAAGFDGVEVHSANNYLLEQFVRDSTNQRTDRYGGSIENRLRFPLEVVDAVIGVWGAGRVGIRLSPATTMPGETPLDSTVMETFGTYVDALSQRGLLYVHDIEGVTQQTRDADGVDFAALRKRFDGTYIANNQYTLALAEEVLARGDADLFSMGRPFIANPDLVDRLRTGAPLAEAPKDYWYGGGSVGYSDWPTMRGERDRG</sequence>
<dbReference type="Gene3D" id="3.20.20.70">
    <property type="entry name" value="Aldolase class I"/>
    <property type="match status" value="1"/>
</dbReference>
<dbReference type="HOGENOM" id="CLU_012153_0_0_5"/>
<dbReference type="GO" id="GO:0005829">
    <property type="term" value="C:cytosol"/>
    <property type="evidence" value="ECO:0007669"/>
    <property type="project" value="TreeGrafter"/>
</dbReference>
<dbReference type="InterPro" id="IPR013785">
    <property type="entry name" value="Aldolase_TIM"/>
</dbReference>
<comment type="cofactor">
    <cofactor evidence="1">
        <name>FMN</name>
        <dbReference type="ChEBI" id="CHEBI:58210"/>
    </cofactor>
</comment>
<keyword evidence="3" id="KW-0560">Oxidoreductase</keyword>
<dbReference type="PANTHER" id="PTHR22893">
    <property type="entry name" value="NADH OXIDOREDUCTASE-RELATED"/>
    <property type="match status" value="1"/>
</dbReference>
<dbReference type="Proteomes" id="UP000033200">
    <property type="component" value="Chromosome"/>
</dbReference>